<evidence type="ECO:0008006" key="3">
    <source>
        <dbReference type="Google" id="ProtNLM"/>
    </source>
</evidence>
<name>A0A097ED58_9SPHN</name>
<evidence type="ECO:0000313" key="1">
    <source>
        <dbReference type="EMBL" id="AIT05465.1"/>
    </source>
</evidence>
<dbReference type="Proteomes" id="UP000033200">
    <property type="component" value="Chromosome"/>
</dbReference>
<keyword evidence="2" id="KW-1185">Reference proteome</keyword>
<dbReference type="HOGENOM" id="CLU_1260314_0_0_5"/>
<sequence>MRSRNWLPLLLALTACRPSPPPPAPLVLWAWERPEDLRFVKGRAEVAVESGSIVLDGAAVEARGRRHPLLVAEPPTTSVVHVEIRRDRPLVWNATMRATTAAAILHYATRLPARRVQVDFEVRASERAILLDVLGDVRRALPRATVLSMTALASWCGEDWLGRAPVDEVVPMLFRMGRRGETVRAMLAEGGDLRHDRCRGALGVAVGTPVPRAPAGRRVYLFDPRSWTPRDFAAAEREVRRWR</sequence>
<dbReference type="eggNOG" id="ENOG5032THN">
    <property type="taxonomic scope" value="Bacteria"/>
</dbReference>
<evidence type="ECO:0000313" key="2">
    <source>
        <dbReference type="Proteomes" id="UP000033200"/>
    </source>
</evidence>
<dbReference type="AlphaFoldDB" id="A0A097ED58"/>
<proteinExistence type="predicted"/>
<dbReference type="PROSITE" id="PS51257">
    <property type="entry name" value="PROKAR_LIPOPROTEIN"/>
    <property type="match status" value="1"/>
</dbReference>
<dbReference type="STRING" id="1549858.MC45_02555"/>
<reference evidence="1 2" key="1">
    <citation type="submission" date="2014-09" db="EMBL/GenBank/DDBJ databases">
        <title>Using Illumina technology Improving SMRT sequencing Genome Assembly by RASTools.</title>
        <authorList>
            <person name="Zhou Y."/>
            <person name="Ma T."/>
            <person name="Liu T."/>
        </authorList>
    </citation>
    <scope>NUCLEOTIDE SEQUENCE [LARGE SCALE GENOMIC DNA]</scope>
    <source>
        <strain evidence="1 2">ATCC 55669</strain>
    </source>
</reference>
<protein>
    <recommendedName>
        <fullName evidence="3">DUF3142 domain-containing protein</fullName>
    </recommendedName>
</protein>
<organism evidence="1 2">
    <name type="scientific">Sphingomonas taxi</name>
    <dbReference type="NCBI Taxonomy" id="1549858"/>
    <lineage>
        <taxon>Bacteria</taxon>
        <taxon>Pseudomonadati</taxon>
        <taxon>Pseudomonadota</taxon>
        <taxon>Alphaproteobacteria</taxon>
        <taxon>Sphingomonadales</taxon>
        <taxon>Sphingomonadaceae</taxon>
        <taxon>Sphingomonas</taxon>
    </lineage>
</organism>
<gene>
    <name evidence="1" type="ORF">MC45_02555</name>
</gene>
<dbReference type="RefSeq" id="WP_038659126.1">
    <property type="nucleotide sequence ID" value="NZ_CP009571.1"/>
</dbReference>
<dbReference type="EMBL" id="CP009571">
    <property type="protein sequence ID" value="AIT05465.1"/>
    <property type="molecule type" value="Genomic_DNA"/>
</dbReference>
<dbReference type="KEGG" id="stax:MC45_02555"/>
<accession>A0A097ED58</accession>